<evidence type="ECO:0000313" key="4">
    <source>
        <dbReference type="Proteomes" id="UP001341840"/>
    </source>
</evidence>
<name>A0ABU6WK44_9FABA</name>
<evidence type="ECO:0000256" key="1">
    <source>
        <dbReference type="SAM" id="MobiDB-lite"/>
    </source>
</evidence>
<dbReference type="Pfam" id="PF26130">
    <property type="entry name" value="PB1-like"/>
    <property type="match status" value="1"/>
</dbReference>
<evidence type="ECO:0000313" key="3">
    <source>
        <dbReference type="EMBL" id="MED6184428.1"/>
    </source>
</evidence>
<dbReference type="EMBL" id="JASCZI010181545">
    <property type="protein sequence ID" value="MED6184428.1"/>
    <property type="molecule type" value="Genomic_DNA"/>
</dbReference>
<accession>A0ABU6WK44</accession>
<proteinExistence type="predicted"/>
<protein>
    <recommendedName>
        <fullName evidence="2">PB1-like domain-containing protein</fullName>
    </recommendedName>
</protein>
<dbReference type="InterPro" id="IPR058594">
    <property type="entry name" value="PB1-like_dom_pln"/>
</dbReference>
<reference evidence="3 4" key="1">
    <citation type="journal article" date="2023" name="Plants (Basel)">
        <title>Bridging the Gap: Combining Genomics and Transcriptomics Approaches to Understand Stylosanthes scabra, an Orphan Legume from the Brazilian Caatinga.</title>
        <authorList>
            <person name="Ferreira-Neto J.R.C."/>
            <person name="da Silva M.D."/>
            <person name="Binneck E."/>
            <person name="de Melo N.F."/>
            <person name="da Silva R.H."/>
            <person name="de Melo A.L.T.M."/>
            <person name="Pandolfi V."/>
            <person name="Bustamante F.O."/>
            <person name="Brasileiro-Vidal A.C."/>
            <person name="Benko-Iseppon A.M."/>
        </authorList>
    </citation>
    <scope>NUCLEOTIDE SEQUENCE [LARGE SCALE GENOMIC DNA]</scope>
    <source>
        <tissue evidence="3">Leaves</tissue>
    </source>
</reference>
<dbReference type="Proteomes" id="UP001341840">
    <property type="component" value="Unassembled WGS sequence"/>
</dbReference>
<organism evidence="3 4">
    <name type="scientific">Stylosanthes scabra</name>
    <dbReference type="NCBI Taxonomy" id="79078"/>
    <lineage>
        <taxon>Eukaryota</taxon>
        <taxon>Viridiplantae</taxon>
        <taxon>Streptophyta</taxon>
        <taxon>Embryophyta</taxon>
        <taxon>Tracheophyta</taxon>
        <taxon>Spermatophyta</taxon>
        <taxon>Magnoliopsida</taxon>
        <taxon>eudicotyledons</taxon>
        <taxon>Gunneridae</taxon>
        <taxon>Pentapetalae</taxon>
        <taxon>rosids</taxon>
        <taxon>fabids</taxon>
        <taxon>Fabales</taxon>
        <taxon>Fabaceae</taxon>
        <taxon>Papilionoideae</taxon>
        <taxon>50 kb inversion clade</taxon>
        <taxon>dalbergioids sensu lato</taxon>
        <taxon>Dalbergieae</taxon>
        <taxon>Pterocarpus clade</taxon>
        <taxon>Stylosanthes</taxon>
    </lineage>
</organism>
<keyword evidence="4" id="KW-1185">Reference proteome</keyword>
<sequence length="304" mass="34347">MGRLERDLNWKLVYVGGEETIFDNVNVEKLSMLLMENLFKGLSYKKYDDMYWLDEELGINGGGLYPIKGDAAVVMKYKWALNHDSKVHVYFEHPVDKAVTVEVVDLDDNNFVPPQVPPAANTPKKNRIKKRANRTPTPKKKPANRKPAQAKQNLQPKLKEEVDIPRSQPPPLTQSQPQPESQSELQPQPQPQTQTSTAPKPNRRAAYKRPAPSGQQFVKGNKDGAPKIYVPIEDPNSSDSDPGYHGYESEELADPDNDEEEKEKDESSWPQGNPGASWGSVHLELGMEFGTLDEYKRAVRKFNI</sequence>
<comment type="caution">
    <text evidence="3">The sequence shown here is derived from an EMBL/GenBank/DDBJ whole genome shotgun (WGS) entry which is preliminary data.</text>
</comment>
<feature type="compositionally biased region" description="Basic residues" evidence="1">
    <location>
        <begin position="124"/>
        <end position="144"/>
    </location>
</feature>
<feature type="compositionally biased region" description="Low complexity" evidence="1">
    <location>
        <begin position="173"/>
        <end position="197"/>
    </location>
</feature>
<evidence type="ECO:0000259" key="2">
    <source>
        <dbReference type="Pfam" id="PF26130"/>
    </source>
</evidence>
<feature type="region of interest" description="Disordered" evidence="1">
    <location>
        <begin position="111"/>
        <end position="280"/>
    </location>
</feature>
<feature type="domain" description="PB1-like" evidence="2">
    <location>
        <begin position="2"/>
        <end position="93"/>
    </location>
</feature>
<feature type="compositionally biased region" description="Acidic residues" evidence="1">
    <location>
        <begin position="249"/>
        <end position="263"/>
    </location>
</feature>
<gene>
    <name evidence="3" type="ORF">PIB30_047373</name>
</gene>